<proteinExistence type="inferred from homology"/>
<keyword evidence="5 8" id="KW-0812">Transmembrane</keyword>
<dbReference type="PROSITE" id="PS50928">
    <property type="entry name" value="ABC_TM1"/>
    <property type="match status" value="1"/>
</dbReference>
<keyword evidence="3 8" id="KW-0813">Transport</keyword>
<keyword evidence="4" id="KW-1003">Cell membrane</keyword>
<evidence type="ECO:0000256" key="5">
    <source>
        <dbReference type="ARBA" id="ARBA00022692"/>
    </source>
</evidence>
<feature type="transmembrane region" description="Helical" evidence="8">
    <location>
        <begin position="214"/>
        <end position="239"/>
    </location>
</feature>
<dbReference type="RefSeq" id="WP_012482725.1">
    <property type="nucleotide sequence ID" value="NZ_CP013522.1"/>
</dbReference>
<comment type="subcellular location">
    <subcellularLocation>
        <location evidence="1 8">Cell membrane</location>
        <topology evidence="1 8">Multi-pass membrane protein</topology>
    </subcellularLocation>
</comment>
<dbReference type="STRING" id="396.AMC85_CH00767"/>
<feature type="domain" description="ABC transmembrane type-1" evidence="9">
    <location>
        <begin position="85"/>
        <end position="291"/>
    </location>
</feature>
<evidence type="ECO:0000313" key="11">
    <source>
        <dbReference type="EMBL" id="QPK07907.1"/>
    </source>
</evidence>
<sequence>MGTLASRFYNRLVIVIPYAWLLLFFLAPFFIVFRISLSTTAIAIPPYEPVFSFADGWSGFWSKVATFSFDNYGYLTDDPLYFNAYLSSVIIAAVSTLLMLLIAYPIAYGMAQAPRTIRPTLLMLVILPFWTSFLIRVYAWIAILKPEGLLNQLLLSLNIIDTPLIILNTPTAVYIGIVYSYLPFMVLPLYSALEKMDGTLIEAAQDLGCTPIRAFWRVTFPLSIPGVVAGCMLVFIPAVGEFVIPDLLGGSQTLMIGKTLWNEFNANRDWPVSSAVATILLMILVIPIVFFQNAQAKAEERGK</sequence>
<dbReference type="InterPro" id="IPR000515">
    <property type="entry name" value="MetI-like"/>
</dbReference>
<accession>A0A192T6P3</accession>
<keyword evidence="12" id="KW-1185">Reference proteome</keyword>
<evidence type="ECO:0000313" key="12">
    <source>
        <dbReference type="Proteomes" id="UP000078551"/>
    </source>
</evidence>
<dbReference type="EMBL" id="CP013568">
    <property type="protein sequence ID" value="ANL83581.1"/>
    <property type="molecule type" value="Genomic_DNA"/>
</dbReference>
<comment type="similarity">
    <text evidence="2">Belongs to the binding-protein-dependent transport system permease family. CysTW subfamily.</text>
</comment>
<reference evidence="11 13" key="2">
    <citation type="submission" date="2020-11" db="EMBL/GenBank/DDBJ databases">
        <title>Indigenous Rhizobia Nodulating Common beans in Western Kenya.</title>
        <authorList>
            <person name="Wekesa C.S."/>
            <person name="Oelmueller R."/>
            <person name="Furch A.C."/>
        </authorList>
    </citation>
    <scope>NUCLEOTIDE SEQUENCE [LARGE SCALE GENOMIC DNA]</scope>
    <source>
        <strain evidence="13">BS3</strain>
        <strain evidence="11">S3</strain>
    </source>
</reference>
<reference evidence="10 12" key="1">
    <citation type="submission" date="2015-11" db="EMBL/GenBank/DDBJ databases">
        <title>The limits of bacterial species coexistence and the symbiotic plasmid transference in sympatric Rhizobium populations.</title>
        <authorList>
            <person name="Perez-Carrascal O.M."/>
            <person name="VanInsberghe D."/>
            <person name="Juarez S."/>
            <person name="Polz M.F."/>
            <person name="Vinuesa P."/>
            <person name="Gonzalez V."/>
        </authorList>
    </citation>
    <scope>NUCLEOTIDE SEQUENCE [LARGE SCALE GENOMIC DNA]</scope>
    <source>
        <strain evidence="10 12">N771</strain>
    </source>
</reference>
<dbReference type="Pfam" id="PF00528">
    <property type="entry name" value="BPD_transp_1"/>
    <property type="match status" value="1"/>
</dbReference>
<feature type="transmembrane region" description="Helical" evidence="8">
    <location>
        <begin position="172"/>
        <end position="193"/>
    </location>
</feature>
<dbReference type="CDD" id="cd06261">
    <property type="entry name" value="TM_PBP2"/>
    <property type="match status" value="1"/>
</dbReference>
<feature type="transmembrane region" description="Helical" evidence="8">
    <location>
        <begin position="12"/>
        <end position="33"/>
    </location>
</feature>
<feature type="transmembrane region" description="Helical" evidence="8">
    <location>
        <begin position="120"/>
        <end position="143"/>
    </location>
</feature>
<dbReference type="EMBL" id="CP064931">
    <property type="protein sequence ID" value="QPK07907.1"/>
    <property type="molecule type" value="Genomic_DNA"/>
</dbReference>
<evidence type="ECO:0000256" key="2">
    <source>
        <dbReference type="ARBA" id="ARBA00007069"/>
    </source>
</evidence>
<dbReference type="SUPFAM" id="SSF161098">
    <property type="entry name" value="MetI-like"/>
    <property type="match status" value="1"/>
</dbReference>
<dbReference type="AlphaFoldDB" id="A0A192T6P3"/>
<evidence type="ECO:0000256" key="8">
    <source>
        <dbReference type="RuleBase" id="RU363032"/>
    </source>
</evidence>
<dbReference type="PANTHER" id="PTHR42929">
    <property type="entry name" value="INNER MEMBRANE ABC TRANSPORTER PERMEASE PROTEIN YDCU-RELATED-RELATED"/>
    <property type="match status" value="1"/>
</dbReference>
<name>A0A192T6P3_9HYPH</name>
<evidence type="ECO:0000313" key="10">
    <source>
        <dbReference type="EMBL" id="ANL83581.1"/>
    </source>
</evidence>
<evidence type="ECO:0000313" key="13">
    <source>
        <dbReference type="Proteomes" id="UP000540266"/>
    </source>
</evidence>
<dbReference type="Proteomes" id="UP000078551">
    <property type="component" value="Chromosome"/>
</dbReference>
<evidence type="ECO:0000256" key="7">
    <source>
        <dbReference type="ARBA" id="ARBA00023136"/>
    </source>
</evidence>
<dbReference type="PANTHER" id="PTHR42929:SF3">
    <property type="entry name" value="PUTRESCINE TRANSPORT SYSTEM PERMEASE PROTEIN POTH"/>
    <property type="match status" value="1"/>
</dbReference>
<evidence type="ECO:0000256" key="3">
    <source>
        <dbReference type="ARBA" id="ARBA00022448"/>
    </source>
</evidence>
<gene>
    <name evidence="10" type="primary">potH</name>
    <name evidence="10" type="ORF">AMC81_CH00765</name>
    <name evidence="11" type="ORF">HER27_015760</name>
</gene>
<protein>
    <submittedName>
        <fullName evidence="11">ABC transporter permease subunit</fullName>
    </submittedName>
    <submittedName>
        <fullName evidence="10">Prutescine ABC transporter permease protein PotH</fullName>
    </submittedName>
</protein>
<feature type="transmembrane region" description="Helical" evidence="8">
    <location>
        <begin position="84"/>
        <end position="108"/>
    </location>
</feature>
<evidence type="ECO:0000259" key="9">
    <source>
        <dbReference type="PROSITE" id="PS50928"/>
    </source>
</evidence>
<dbReference type="GeneID" id="45956129"/>
<dbReference type="Proteomes" id="UP000540266">
    <property type="component" value="Chromosome"/>
</dbReference>
<dbReference type="GO" id="GO:0055085">
    <property type="term" value="P:transmembrane transport"/>
    <property type="evidence" value="ECO:0007669"/>
    <property type="project" value="InterPro"/>
</dbReference>
<dbReference type="GO" id="GO:0005886">
    <property type="term" value="C:plasma membrane"/>
    <property type="evidence" value="ECO:0007669"/>
    <property type="project" value="UniProtKB-SubCell"/>
</dbReference>
<evidence type="ECO:0000256" key="6">
    <source>
        <dbReference type="ARBA" id="ARBA00022989"/>
    </source>
</evidence>
<evidence type="ECO:0000256" key="4">
    <source>
        <dbReference type="ARBA" id="ARBA00022475"/>
    </source>
</evidence>
<feature type="transmembrane region" description="Helical" evidence="8">
    <location>
        <begin position="270"/>
        <end position="291"/>
    </location>
</feature>
<keyword evidence="7 8" id="KW-0472">Membrane</keyword>
<keyword evidence="6 8" id="KW-1133">Transmembrane helix</keyword>
<organism evidence="11 13">
    <name type="scientific">Rhizobium phaseoli</name>
    <dbReference type="NCBI Taxonomy" id="396"/>
    <lineage>
        <taxon>Bacteria</taxon>
        <taxon>Pseudomonadati</taxon>
        <taxon>Pseudomonadota</taxon>
        <taxon>Alphaproteobacteria</taxon>
        <taxon>Hyphomicrobiales</taxon>
        <taxon>Rhizobiaceae</taxon>
        <taxon>Rhizobium/Agrobacterium group</taxon>
        <taxon>Rhizobium</taxon>
    </lineage>
</organism>
<dbReference type="InterPro" id="IPR035906">
    <property type="entry name" value="MetI-like_sf"/>
</dbReference>
<evidence type="ECO:0000256" key="1">
    <source>
        <dbReference type="ARBA" id="ARBA00004651"/>
    </source>
</evidence>
<dbReference type="Gene3D" id="1.10.3720.10">
    <property type="entry name" value="MetI-like"/>
    <property type="match status" value="1"/>
</dbReference>